<dbReference type="AlphaFoldDB" id="A0A2P5DDW9"/>
<comment type="caution">
    <text evidence="1">The sequence shown here is derived from an EMBL/GenBank/DDBJ whole genome shotgun (WGS) entry which is preliminary data.</text>
</comment>
<evidence type="ECO:0000313" key="1">
    <source>
        <dbReference type="EMBL" id="PON71492.1"/>
    </source>
</evidence>
<gene>
    <name evidence="1" type="ORF">PanWU01x14_072890</name>
</gene>
<evidence type="ECO:0000313" key="2">
    <source>
        <dbReference type="Proteomes" id="UP000237105"/>
    </source>
</evidence>
<sequence length="64" mass="7495">MSFSCRRRHLGCCRGPKRQRKQETKEKGRTIENKLNARLVSRWPELKKIRGSIASISTSRIKLL</sequence>
<reference evidence="2" key="1">
    <citation type="submission" date="2016-06" db="EMBL/GenBank/DDBJ databases">
        <title>Parallel loss of symbiosis genes in relatives of nitrogen-fixing non-legume Parasponia.</title>
        <authorList>
            <person name="Van Velzen R."/>
            <person name="Holmer R."/>
            <person name="Bu F."/>
            <person name="Rutten L."/>
            <person name="Van Zeijl A."/>
            <person name="Liu W."/>
            <person name="Santuari L."/>
            <person name="Cao Q."/>
            <person name="Sharma T."/>
            <person name="Shen D."/>
            <person name="Roswanjaya Y."/>
            <person name="Wardhani T."/>
            <person name="Kalhor M.S."/>
            <person name="Jansen J."/>
            <person name="Van den Hoogen J."/>
            <person name="Gungor B."/>
            <person name="Hartog M."/>
            <person name="Hontelez J."/>
            <person name="Verver J."/>
            <person name="Yang W.-C."/>
            <person name="Schijlen E."/>
            <person name="Repin R."/>
            <person name="Schilthuizen M."/>
            <person name="Schranz E."/>
            <person name="Heidstra R."/>
            <person name="Miyata K."/>
            <person name="Fedorova E."/>
            <person name="Kohlen W."/>
            <person name="Bisseling T."/>
            <person name="Smit S."/>
            <person name="Geurts R."/>
        </authorList>
    </citation>
    <scope>NUCLEOTIDE SEQUENCE [LARGE SCALE GENOMIC DNA]</scope>
    <source>
        <strain evidence="2">cv. WU1-14</strain>
    </source>
</reference>
<accession>A0A2P5DDW9</accession>
<dbReference type="Proteomes" id="UP000237105">
    <property type="component" value="Unassembled WGS sequence"/>
</dbReference>
<dbReference type="EMBL" id="JXTB01000044">
    <property type="protein sequence ID" value="PON71492.1"/>
    <property type="molecule type" value="Genomic_DNA"/>
</dbReference>
<proteinExistence type="predicted"/>
<organism evidence="1 2">
    <name type="scientific">Parasponia andersonii</name>
    <name type="common">Sponia andersonii</name>
    <dbReference type="NCBI Taxonomy" id="3476"/>
    <lineage>
        <taxon>Eukaryota</taxon>
        <taxon>Viridiplantae</taxon>
        <taxon>Streptophyta</taxon>
        <taxon>Embryophyta</taxon>
        <taxon>Tracheophyta</taxon>
        <taxon>Spermatophyta</taxon>
        <taxon>Magnoliopsida</taxon>
        <taxon>eudicotyledons</taxon>
        <taxon>Gunneridae</taxon>
        <taxon>Pentapetalae</taxon>
        <taxon>rosids</taxon>
        <taxon>fabids</taxon>
        <taxon>Rosales</taxon>
        <taxon>Cannabaceae</taxon>
        <taxon>Parasponia</taxon>
    </lineage>
</organism>
<keyword evidence="2" id="KW-1185">Reference proteome</keyword>
<protein>
    <submittedName>
        <fullName evidence="1">Uncharacterized protein</fullName>
    </submittedName>
</protein>
<name>A0A2P5DDW9_PARAD</name>